<dbReference type="Proteomes" id="UP000282323">
    <property type="component" value="Unassembled WGS sequence"/>
</dbReference>
<dbReference type="AlphaFoldDB" id="A0A3N6PC91"/>
<evidence type="ECO:0000313" key="1">
    <source>
        <dbReference type="EMBL" id="RQG94335.1"/>
    </source>
</evidence>
<keyword evidence="2" id="KW-1185">Reference proteome</keyword>
<accession>A0A3N6PC91</accession>
<gene>
    <name evidence="1" type="ORF">EA473_11515</name>
</gene>
<evidence type="ECO:0000313" key="2">
    <source>
        <dbReference type="Proteomes" id="UP000282323"/>
    </source>
</evidence>
<reference evidence="1 2" key="1">
    <citation type="submission" date="2018-10" db="EMBL/GenBank/DDBJ databases">
        <title>Natrarchaeobius chitinivorans gen. nov., sp. nov., and Natrarchaeobius haloalkaliphilus sp. nov., alkaliphilic, chitin-utilizing haloarchaea from hypersaline alkaline lakes.</title>
        <authorList>
            <person name="Sorokin D.Y."/>
            <person name="Elcheninov A.G."/>
            <person name="Kostrikina N.A."/>
            <person name="Bale N.J."/>
            <person name="Sinninghe Damste J.S."/>
            <person name="Khijniak T.V."/>
            <person name="Kublanov I.V."/>
            <person name="Toshchakov S.V."/>
        </authorList>
    </citation>
    <scope>NUCLEOTIDE SEQUENCE [LARGE SCALE GENOMIC DNA]</scope>
    <source>
        <strain evidence="1 2">AArcht4T</strain>
    </source>
</reference>
<protein>
    <submittedName>
        <fullName evidence="1">Uncharacterized protein</fullName>
    </submittedName>
</protein>
<dbReference type="EMBL" id="REGA01000009">
    <property type="protein sequence ID" value="RQG94335.1"/>
    <property type="molecule type" value="Genomic_DNA"/>
</dbReference>
<comment type="caution">
    <text evidence="1">The sequence shown here is derived from an EMBL/GenBank/DDBJ whole genome shotgun (WGS) entry which is preliminary data.</text>
</comment>
<organism evidence="1 2">
    <name type="scientific">Natrarchaeobius chitinivorans</name>
    <dbReference type="NCBI Taxonomy" id="1679083"/>
    <lineage>
        <taxon>Archaea</taxon>
        <taxon>Methanobacteriati</taxon>
        <taxon>Methanobacteriota</taxon>
        <taxon>Stenosarchaea group</taxon>
        <taxon>Halobacteria</taxon>
        <taxon>Halobacteriales</taxon>
        <taxon>Natrialbaceae</taxon>
        <taxon>Natrarchaeobius</taxon>
    </lineage>
</organism>
<name>A0A3N6PC91_NATCH</name>
<sequence>MRNEDSVGSTAMAGGGPSSLVRPVSEALLFVVVSEVVTSIEEPSRSRRFPSYLHLVTRST</sequence>
<proteinExistence type="predicted"/>